<evidence type="ECO:0008006" key="4">
    <source>
        <dbReference type="Google" id="ProtNLM"/>
    </source>
</evidence>
<sequence>MVAHQTWQGRSRPLPKVVAAACLLAPFVALLWVPFYASKSPGLFGAPYFYWYQFMWAFLTPALMAVACLALHRWNRGGE</sequence>
<feature type="transmembrane region" description="Helical" evidence="1">
    <location>
        <begin position="17"/>
        <end position="37"/>
    </location>
</feature>
<evidence type="ECO:0000256" key="1">
    <source>
        <dbReference type="SAM" id="Phobius"/>
    </source>
</evidence>
<evidence type="ECO:0000313" key="2">
    <source>
        <dbReference type="EMBL" id="GAA5175146.1"/>
    </source>
</evidence>
<protein>
    <recommendedName>
        <fullName evidence="4">DUF3311 domain-containing protein</fullName>
    </recommendedName>
</protein>
<dbReference type="Proteomes" id="UP001428817">
    <property type="component" value="Unassembled WGS sequence"/>
</dbReference>
<comment type="caution">
    <text evidence="2">The sequence shown here is derived from an EMBL/GenBank/DDBJ whole genome shotgun (WGS) entry which is preliminary data.</text>
</comment>
<keyword evidence="1" id="KW-0472">Membrane</keyword>
<keyword evidence="3" id="KW-1185">Reference proteome</keyword>
<dbReference type="EMBL" id="BAABJP010000063">
    <property type="protein sequence ID" value="GAA5175146.1"/>
    <property type="molecule type" value="Genomic_DNA"/>
</dbReference>
<reference evidence="3" key="1">
    <citation type="journal article" date="2019" name="Int. J. Syst. Evol. Microbiol.">
        <title>The Global Catalogue of Microorganisms (GCM) 10K type strain sequencing project: providing services to taxonomists for standard genome sequencing and annotation.</title>
        <authorList>
            <consortium name="The Broad Institute Genomics Platform"/>
            <consortium name="The Broad Institute Genome Sequencing Center for Infectious Disease"/>
            <person name="Wu L."/>
            <person name="Ma J."/>
        </authorList>
    </citation>
    <scope>NUCLEOTIDE SEQUENCE [LARGE SCALE GENOMIC DNA]</scope>
    <source>
        <strain evidence="3">JCM 18303</strain>
    </source>
</reference>
<keyword evidence="1" id="KW-0812">Transmembrane</keyword>
<evidence type="ECO:0000313" key="3">
    <source>
        <dbReference type="Proteomes" id="UP001428817"/>
    </source>
</evidence>
<dbReference type="RefSeq" id="WP_185063173.1">
    <property type="nucleotide sequence ID" value="NZ_BAABJP010000063.1"/>
</dbReference>
<proteinExistence type="predicted"/>
<dbReference type="InterPro" id="IPR021741">
    <property type="entry name" value="DUF3311"/>
</dbReference>
<keyword evidence="1" id="KW-1133">Transmembrane helix</keyword>
<feature type="transmembrane region" description="Helical" evidence="1">
    <location>
        <begin position="49"/>
        <end position="71"/>
    </location>
</feature>
<accession>A0ABP9RCR2</accession>
<organism evidence="2 3">
    <name type="scientific">Pseudonocardia eucalypti</name>
    <dbReference type="NCBI Taxonomy" id="648755"/>
    <lineage>
        <taxon>Bacteria</taxon>
        <taxon>Bacillati</taxon>
        <taxon>Actinomycetota</taxon>
        <taxon>Actinomycetes</taxon>
        <taxon>Pseudonocardiales</taxon>
        <taxon>Pseudonocardiaceae</taxon>
        <taxon>Pseudonocardia</taxon>
    </lineage>
</organism>
<name>A0ABP9RCR2_9PSEU</name>
<gene>
    <name evidence="2" type="ORF">GCM10023321_80610</name>
</gene>
<dbReference type="Pfam" id="PF11755">
    <property type="entry name" value="DUF3311"/>
    <property type="match status" value="1"/>
</dbReference>